<dbReference type="RefSeq" id="WP_058297298.1">
    <property type="nucleotide sequence ID" value="NZ_FMAU01000001.1"/>
</dbReference>
<dbReference type="OrthoDB" id="1821976at2"/>
<evidence type="ECO:0000313" key="2">
    <source>
        <dbReference type="Proteomes" id="UP000181997"/>
    </source>
</evidence>
<sequence>MALIGWTKFERSILESRVFCHPEDVRIYLWILNHAVVKDGVVVGDRVLKKGQYVQSIGELRDKLVFYNGKKKERFSSSKVQRSIKRLEKEGLFTAEKFRSGYLFTVREARDPVRDPQTVDITLNEEDMTDTNRHEGDAGIILPSRCESAKKDNWDSNGNRNKNVKNVENEKKKTLTTLTNTMADRLALITEHFLVRRGGSFSLSPVDQMALEKISLHEMSVDELKAFMDEQFEKIKVYEPNATIHSPKYLLKALERRESPEKRMAELDAMLDRLEESLNDYDEE</sequence>
<gene>
    <name evidence="1" type="ORF">GA0061094_0399</name>
</gene>
<protein>
    <submittedName>
        <fullName evidence="1">Uncharacterized protein</fullName>
    </submittedName>
</protein>
<organism evidence="1 2">
    <name type="scientific">[Bacillus] enclensis</name>
    <dbReference type="NCBI Taxonomy" id="1402860"/>
    <lineage>
        <taxon>Bacteria</taxon>
        <taxon>Bacillati</taxon>
        <taxon>Bacillota</taxon>
        <taxon>Bacilli</taxon>
        <taxon>Bacillales</taxon>
        <taxon>Bacillaceae</taxon>
        <taxon>Rossellomorea</taxon>
    </lineage>
</organism>
<dbReference type="AlphaFoldDB" id="A0A0V8HPV3"/>
<dbReference type="EMBL" id="FMAU01000001">
    <property type="protein sequence ID" value="SCB77161.1"/>
    <property type="molecule type" value="Genomic_DNA"/>
</dbReference>
<keyword evidence="2" id="KW-1185">Reference proteome</keyword>
<reference evidence="2" key="1">
    <citation type="submission" date="2016-08" db="EMBL/GenBank/DDBJ databases">
        <authorList>
            <person name="Varghese N."/>
            <person name="Submissions Spin"/>
        </authorList>
    </citation>
    <scope>NUCLEOTIDE SEQUENCE [LARGE SCALE GENOMIC DNA]</scope>
    <source>
        <strain evidence="2">SGD-1123</strain>
    </source>
</reference>
<dbReference type="Proteomes" id="UP000181997">
    <property type="component" value="Unassembled WGS sequence"/>
</dbReference>
<proteinExistence type="predicted"/>
<evidence type="ECO:0000313" key="1">
    <source>
        <dbReference type="EMBL" id="SCB77161.1"/>
    </source>
</evidence>
<accession>A0A0V8HPV3</accession>
<name>A0A0V8HPV3_9BACI</name>